<dbReference type="SUPFAM" id="SSF56801">
    <property type="entry name" value="Acetyl-CoA synthetase-like"/>
    <property type="match status" value="1"/>
</dbReference>
<accession>A0A2P2LMH0</accession>
<dbReference type="GO" id="GO:0031956">
    <property type="term" value="F:medium-chain fatty acid-CoA ligase activity"/>
    <property type="evidence" value="ECO:0007669"/>
    <property type="project" value="TreeGrafter"/>
</dbReference>
<evidence type="ECO:0000259" key="1">
    <source>
        <dbReference type="Pfam" id="PF00501"/>
    </source>
</evidence>
<dbReference type="PANTHER" id="PTHR43201">
    <property type="entry name" value="ACYL-COA SYNTHETASE"/>
    <property type="match status" value="1"/>
</dbReference>
<dbReference type="Gene3D" id="3.40.50.12780">
    <property type="entry name" value="N-terminal domain of ligase-like"/>
    <property type="match status" value="1"/>
</dbReference>
<dbReference type="PROSITE" id="PS00455">
    <property type="entry name" value="AMP_BINDING"/>
    <property type="match status" value="1"/>
</dbReference>
<dbReference type="InterPro" id="IPR042099">
    <property type="entry name" value="ANL_N_sf"/>
</dbReference>
<keyword evidence="2" id="KW-0436">Ligase</keyword>
<dbReference type="EMBL" id="GGEC01038697">
    <property type="protein sequence ID" value="MBX19181.1"/>
    <property type="molecule type" value="Transcribed_RNA"/>
</dbReference>
<dbReference type="GO" id="GO:0006631">
    <property type="term" value="P:fatty acid metabolic process"/>
    <property type="evidence" value="ECO:0007669"/>
    <property type="project" value="TreeGrafter"/>
</dbReference>
<proteinExistence type="predicted"/>
<dbReference type="InterPro" id="IPR000873">
    <property type="entry name" value="AMP-dep_synth/lig_dom"/>
</dbReference>
<sequence>MGMHQLQSFEEAKSAMLMTKPVMLVTDESCSFWYSELQSSAVTSLRWHFFIGSFSSGFMKTSNVSTAETFLKHTMRSISFDHFWAPEDAAIVCFTSGTTGKPKGVIISHSALMVQSMAKVAILGYSEDDVYLHTTPLCHIGGLSSALAMLMVGACHVLIPKFKVAVAVDAIEKQCVTSLITVPAIMADLVSLSRVNGKWEERQSVKKILNGGGSLSDEPIKSAIKLFPRAKIFSAYGMTETCSSLTFMTLHDPVLETPSYTLHIGTTKSSYVSQQPPGVCVGKPAPHVELKISPEGSSRSGRILTRGPHVMLRYWDQRPANASDHNSDIWFDTGDIGYIDDSGNLWLLGRTNGRIKSGGENVHPEELSGDIGGENPGTASRSYCCYYCGSSKSAVHRDGCCLH</sequence>
<name>A0A2P2LMH0_RHIMU</name>
<feature type="domain" description="AMP-dependent synthetase/ligase" evidence="1">
    <location>
        <begin position="83"/>
        <end position="315"/>
    </location>
</feature>
<dbReference type="CDD" id="cd04433">
    <property type="entry name" value="AFD_class_I"/>
    <property type="match status" value="1"/>
</dbReference>
<protein>
    <submittedName>
        <fullName evidence="2">2-succinylbenzoateCoA ligaseic/peroxisomal-like isoform X5</fullName>
    </submittedName>
</protein>
<dbReference type="AlphaFoldDB" id="A0A2P2LMH0"/>
<organism evidence="2">
    <name type="scientific">Rhizophora mucronata</name>
    <name type="common">Asiatic mangrove</name>
    <dbReference type="NCBI Taxonomy" id="61149"/>
    <lineage>
        <taxon>Eukaryota</taxon>
        <taxon>Viridiplantae</taxon>
        <taxon>Streptophyta</taxon>
        <taxon>Embryophyta</taxon>
        <taxon>Tracheophyta</taxon>
        <taxon>Spermatophyta</taxon>
        <taxon>Magnoliopsida</taxon>
        <taxon>eudicotyledons</taxon>
        <taxon>Gunneridae</taxon>
        <taxon>Pentapetalae</taxon>
        <taxon>rosids</taxon>
        <taxon>fabids</taxon>
        <taxon>Malpighiales</taxon>
        <taxon>Rhizophoraceae</taxon>
        <taxon>Rhizophora</taxon>
    </lineage>
</organism>
<evidence type="ECO:0000313" key="2">
    <source>
        <dbReference type="EMBL" id="MBX19181.1"/>
    </source>
</evidence>
<dbReference type="InterPro" id="IPR020845">
    <property type="entry name" value="AMP-binding_CS"/>
</dbReference>
<dbReference type="PANTHER" id="PTHR43201:SF32">
    <property type="entry name" value="2-SUCCINYLBENZOATE--COA LIGASE, CHLOROPLASTIC_PEROXISOMAL"/>
    <property type="match status" value="1"/>
</dbReference>
<dbReference type="Pfam" id="PF00501">
    <property type="entry name" value="AMP-binding"/>
    <property type="match status" value="1"/>
</dbReference>
<reference evidence="2" key="1">
    <citation type="submission" date="2018-02" db="EMBL/GenBank/DDBJ databases">
        <title>Rhizophora mucronata_Transcriptome.</title>
        <authorList>
            <person name="Meera S.P."/>
            <person name="Sreeshan A."/>
            <person name="Augustine A."/>
        </authorList>
    </citation>
    <scope>NUCLEOTIDE SEQUENCE</scope>
    <source>
        <tissue evidence="2">Leaf</tissue>
    </source>
</reference>